<comment type="similarity">
    <text evidence="2">Belongs to the methyl-accepting chemotaxis (MCP) protein family.</text>
</comment>
<gene>
    <name evidence="5" type="ORF">CCC_03775</name>
</gene>
<dbReference type="PROSITE" id="PS50111">
    <property type="entry name" value="CHEMOTAXIS_TRANSDUC_2"/>
    <property type="match status" value="1"/>
</dbReference>
<evidence type="ECO:0000313" key="5">
    <source>
        <dbReference type="EMBL" id="KIL98492.1"/>
    </source>
</evidence>
<dbReference type="SMART" id="SM00283">
    <property type="entry name" value="MA"/>
    <property type="match status" value="1"/>
</dbReference>
<feature type="domain" description="Methyl-accepting transducer" evidence="4">
    <location>
        <begin position="15"/>
        <end position="255"/>
    </location>
</feature>
<dbReference type="EMBL" id="JXSL01000028">
    <property type="protein sequence ID" value="KIL98492.1"/>
    <property type="molecule type" value="Genomic_DNA"/>
</dbReference>
<dbReference type="PANTHER" id="PTHR32089:SF112">
    <property type="entry name" value="LYSOZYME-LIKE PROTEIN-RELATED"/>
    <property type="match status" value="1"/>
</dbReference>
<dbReference type="SUPFAM" id="SSF58104">
    <property type="entry name" value="Methyl-accepting chemotaxis protein (MCP) signaling domain"/>
    <property type="match status" value="1"/>
</dbReference>
<dbReference type="PANTHER" id="PTHR32089">
    <property type="entry name" value="METHYL-ACCEPTING CHEMOTAXIS PROTEIN MCPB"/>
    <property type="match status" value="1"/>
</dbReference>
<dbReference type="InterPro" id="IPR004090">
    <property type="entry name" value="Chemotax_Me-accpt_rcpt"/>
</dbReference>
<dbReference type="PRINTS" id="PR00260">
    <property type="entry name" value="CHEMTRNSDUCR"/>
</dbReference>
<sequence length="291" mass="30272">MTENLGIRIRENSSLAGQFRDAVNARVDEGVSISKGTWVEADAMKAEVNSASALSAKVCDEAQATLREAESVAASTKGLHAALIDVRGQVSRASSIANDADADVDAANAVFANLADTARHIENVVDIISDIAGQTNLLALNATIEAARAGEAGKGFTVVAHEVKSLAIQAVKATDDIRERIALIQSSVAGAVDVMAAIGRTVLQISQITQKVDGAIDQQTAATDLIAKATAQVRQSVEHSASSIQLVSTTSRQAATVAERLFERAAAGAENAEKLNGEIRDFMARVNLVGA</sequence>
<comment type="caution">
    <text evidence="5">The sequence shown here is derived from an EMBL/GenBank/DDBJ whole genome shotgun (WGS) entry which is preliminary data.</text>
</comment>
<proteinExistence type="inferred from homology"/>
<evidence type="ECO:0000259" key="4">
    <source>
        <dbReference type="PROSITE" id="PS50111"/>
    </source>
</evidence>
<dbReference type="Proteomes" id="UP000031971">
    <property type="component" value="Unassembled WGS sequence"/>
</dbReference>
<dbReference type="GO" id="GO:0016020">
    <property type="term" value="C:membrane"/>
    <property type="evidence" value="ECO:0007669"/>
    <property type="project" value="InterPro"/>
</dbReference>
<dbReference type="InterPro" id="IPR004089">
    <property type="entry name" value="MCPsignal_dom"/>
</dbReference>
<evidence type="ECO:0000256" key="1">
    <source>
        <dbReference type="ARBA" id="ARBA00023224"/>
    </source>
</evidence>
<evidence type="ECO:0000256" key="2">
    <source>
        <dbReference type="ARBA" id="ARBA00029447"/>
    </source>
</evidence>
<name>A0A0C2UAI3_PARME</name>
<protein>
    <submittedName>
        <fullName evidence="5">Methyl-accepting chemotaxis protein</fullName>
    </submittedName>
</protein>
<organism evidence="5 6">
    <name type="scientific">Paramagnetospirillum magnetotacticum MS-1</name>
    <dbReference type="NCBI Taxonomy" id="272627"/>
    <lineage>
        <taxon>Bacteria</taxon>
        <taxon>Pseudomonadati</taxon>
        <taxon>Pseudomonadota</taxon>
        <taxon>Alphaproteobacteria</taxon>
        <taxon>Rhodospirillales</taxon>
        <taxon>Magnetospirillaceae</taxon>
        <taxon>Paramagnetospirillum</taxon>
    </lineage>
</organism>
<dbReference type="STRING" id="272627.CCC_03775"/>
<dbReference type="GO" id="GO:0004888">
    <property type="term" value="F:transmembrane signaling receptor activity"/>
    <property type="evidence" value="ECO:0007669"/>
    <property type="project" value="InterPro"/>
</dbReference>
<evidence type="ECO:0000313" key="6">
    <source>
        <dbReference type="Proteomes" id="UP000031971"/>
    </source>
</evidence>
<accession>A0A0C2UAI3</accession>
<keyword evidence="1 3" id="KW-0807">Transducer</keyword>
<keyword evidence="6" id="KW-1185">Reference proteome</keyword>
<dbReference type="Pfam" id="PF00015">
    <property type="entry name" value="MCPsignal"/>
    <property type="match status" value="1"/>
</dbReference>
<dbReference type="GO" id="GO:0006935">
    <property type="term" value="P:chemotaxis"/>
    <property type="evidence" value="ECO:0007669"/>
    <property type="project" value="InterPro"/>
</dbReference>
<dbReference type="Gene3D" id="1.10.287.950">
    <property type="entry name" value="Methyl-accepting chemotaxis protein"/>
    <property type="match status" value="1"/>
</dbReference>
<dbReference type="AlphaFoldDB" id="A0A0C2UAI3"/>
<dbReference type="GO" id="GO:0007165">
    <property type="term" value="P:signal transduction"/>
    <property type="evidence" value="ECO:0007669"/>
    <property type="project" value="UniProtKB-KW"/>
</dbReference>
<reference evidence="5 6" key="1">
    <citation type="submission" date="2015-01" db="EMBL/GenBank/DDBJ databases">
        <title>Genome Sequence of Magnetospirillum magnetotacticum Strain MS-1.</title>
        <authorList>
            <person name="Marinov G.K."/>
            <person name="Smalley M.D."/>
            <person name="DeSalvo G."/>
        </authorList>
    </citation>
    <scope>NUCLEOTIDE SEQUENCE [LARGE SCALE GENOMIC DNA]</scope>
    <source>
        <strain evidence="5 6">MS-1</strain>
    </source>
</reference>
<evidence type="ECO:0000256" key="3">
    <source>
        <dbReference type="PROSITE-ProRule" id="PRU00284"/>
    </source>
</evidence>